<name>A0ABT6FSG2_9FLAO</name>
<evidence type="ECO:0000256" key="8">
    <source>
        <dbReference type="HAMAP-Rule" id="MF_02006"/>
    </source>
</evidence>
<comment type="catalytic activity">
    <reaction evidence="7 8">
        <text>tRNA(Tyr) + L-tyrosine + ATP = L-tyrosyl-tRNA(Tyr) + AMP + diphosphate + H(+)</text>
        <dbReference type="Rhea" id="RHEA:10220"/>
        <dbReference type="Rhea" id="RHEA-COMP:9706"/>
        <dbReference type="Rhea" id="RHEA-COMP:9707"/>
        <dbReference type="ChEBI" id="CHEBI:15378"/>
        <dbReference type="ChEBI" id="CHEBI:30616"/>
        <dbReference type="ChEBI" id="CHEBI:33019"/>
        <dbReference type="ChEBI" id="CHEBI:58315"/>
        <dbReference type="ChEBI" id="CHEBI:78442"/>
        <dbReference type="ChEBI" id="CHEBI:78536"/>
        <dbReference type="ChEBI" id="CHEBI:456215"/>
        <dbReference type="EC" id="6.1.1.1"/>
    </reaction>
</comment>
<dbReference type="InterPro" id="IPR024088">
    <property type="entry name" value="Tyr-tRNA-ligase_bac-type"/>
</dbReference>
<dbReference type="InterPro" id="IPR054608">
    <property type="entry name" value="SYY-like_C"/>
</dbReference>
<evidence type="ECO:0000313" key="11">
    <source>
        <dbReference type="EMBL" id="MDG3586205.1"/>
    </source>
</evidence>
<dbReference type="Gene3D" id="3.10.290.10">
    <property type="entry name" value="RNA-binding S4 domain"/>
    <property type="match status" value="1"/>
</dbReference>
<dbReference type="PRINTS" id="PR01040">
    <property type="entry name" value="TRNASYNTHTYR"/>
</dbReference>
<comment type="subunit">
    <text evidence="8">Homodimer.</text>
</comment>
<dbReference type="GO" id="GO:0004831">
    <property type="term" value="F:tyrosine-tRNA ligase activity"/>
    <property type="evidence" value="ECO:0007669"/>
    <property type="project" value="UniProtKB-EC"/>
</dbReference>
<evidence type="ECO:0000256" key="7">
    <source>
        <dbReference type="ARBA" id="ARBA00048248"/>
    </source>
</evidence>
<dbReference type="PROSITE" id="PS50889">
    <property type="entry name" value="S4"/>
    <property type="match status" value="1"/>
</dbReference>
<dbReference type="InterPro" id="IPR002305">
    <property type="entry name" value="aa-tRNA-synth_Ic"/>
</dbReference>
<dbReference type="InterPro" id="IPR014729">
    <property type="entry name" value="Rossmann-like_a/b/a_fold"/>
</dbReference>
<feature type="binding site" evidence="8">
    <location>
        <position position="178"/>
    </location>
    <ligand>
        <name>L-tyrosine</name>
        <dbReference type="ChEBI" id="CHEBI:58315"/>
    </ligand>
</feature>
<evidence type="ECO:0000256" key="4">
    <source>
        <dbReference type="ARBA" id="ARBA00022884"/>
    </source>
</evidence>
<evidence type="ECO:0000313" key="12">
    <source>
        <dbReference type="Proteomes" id="UP001153642"/>
    </source>
</evidence>
<keyword evidence="4 9" id="KW-0694">RNA-binding</keyword>
<proteinExistence type="inferred from homology"/>
<evidence type="ECO:0000259" key="10">
    <source>
        <dbReference type="Pfam" id="PF22421"/>
    </source>
</evidence>
<dbReference type="Pfam" id="PF00579">
    <property type="entry name" value="tRNA-synt_1b"/>
    <property type="match status" value="1"/>
</dbReference>
<feature type="binding site" evidence="8">
    <location>
        <position position="174"/>
    </location>
    <ligand>
        <name>L-tyrosine</name>
        <dbReference type="ChEBI" id="CHEBI:58315"/>
    </ligand>
</feature>
<keyword evidence="2 8" id="KW-0547">Nucleotide-binding</keyword>
<accession>A0ABT6FSG2</accession>
<dbReference type="Gene3D" id="1.10.240.10">
    <property type="entry name" value="Tyrosyl-Transfer RNA Synthetase"/>
    <property type="match status" value="1"/>
</dbReference>
<keyword evidence="12" id="KW-1185">Reference proteome</keyword>
<evidence type="ECO:0000256" key="2">
    <source>
        <dbReference type="ARBA" id="ARBA00022741"/>
    </source>
</evidence>
<comment type="caution">
    <text evidence="11">The sequence shown here is derived from an EMBL/GenBank/DDBJ whole genome shotgun (WGS) entry which is preliminary data.</text>
</comment>
<gene>
    <name evidence="8 11" type="primary">tyrS</name>
    <name evidence="11" type="ORF">OSR52_10020</name>
</gene>
<keyword evidence="3 8" id="KW-0067">ATP-binding</keyword>
<comment type="similarity">
    <text evidence="8">Belongs to the class-I aminoacyl-tRNA synthetase family. TyrS type 1 subfamily.</text>
</comment>
<evidence type="ECO:0000256" key="3">
    <source>
        <dbReference type="ARBA" id="ARBA00022840"/>
    </source>
</evidence>
<dbReference type="SUPFAM" id="SSF55174">
    <property type="entry name" value="Alpha-L RNA-binding motif"/>
    <property type="match status" value="1"/>
</dbReference>
<sequence>MTVNLVEELKWRGMVHDIMPGTEEQLNKEMTTAYIGFDPTSDSLHIGSLVPIILLCHLYKAGHRPIALIGGATGMIGDPSGKSDERNLLDEATLAKNVAGIKGVLSKYLDFDSKAENAPLLVNNYDWMKDFSFIEFARDVGKRITVNYMMAKDSVKKRLSSDSGVGMSFTEFTYQLIQGYDFYHLHKEFGCMLQMGGSDQWGNITTGTELVRRMNAGENDDEPARAFAMTCPLITKADGSKFGKSEGGNVWLDADKTSPYKFYQFWLNTSDGDAEKYIKIFTFLDKETIDALIKEHNEAPHMRLLQKRLAEEVTTFVHAKEEYENAVKASNILFGGSAEDLKQLNEKTFLDVFDGVPQAEIQRDEINEGLDVIAALAAKTNFLKSNGEARRALKENSISVNKDKVKEDYTITKDDLINDKFVLLQRGKKNYFIIRVV</sequence>
<feature type="short sequence motif" description="'KMSKS' region" evidence="8">
    <location>
        <begin position="241"/>
        <end position="245"/>
    </location>
</feature>
<keyword evidence="1 8" id="KW-0436">Ligase</keyword>
<comment type="subcellular location">
    <subcellularLocation>
        <location evidence="8">Cytoplasm</location>
    </subcellularLocation>
</comment>
<dbReference type="Gene3D" id="3.40.50.620">
    <property type="entry name" value="HUPs"/>
    <property type="match status" value="1"/>
</dbReference>
<feature type="domain" description="Tyrosine--tRNA ligase SYY-like C-terminal" evidence="10">
    <location>
        <begin position="351"/>
        <end position="434"/>
    </location>
</feature>
<dbReference type="SUPFAM" id="SSF52374">
    <property type="entry name" value="Nucleotidylyl transferase"/>
    <property type="match status" value="1"/>
</dbReference>
<dbReference type="EMBL" id="JAPMUA010000003">
    <property type="protein sequence ID" value="MDG3586205.1"/>
    <property type="molecule type" value="Genomic_DNA"/>
</dbReference>
<comment type="function">
    <text evidence="8">Catalyzes the attachment of tyrosine to tRNA(Tyr) in a two-step reaction: tyrosine is first activated by ATP to form Tyr-AMP and then transferred to the acceptor end of tRNA(Tyr).</text>
</comment>
<dbReference type="InterPro" id="IPR002307">
    <property type="entry name" value="Tyr-tRNA-ligase"/>
</dbReference>
<dbReference type="RefSeq" id="WP_277899887.1">
    <property type="nucleotide sequence ID" value="NZ_JAPMUA010000003.1"/>
</dbReference>
<dbReference type="InterPro" id="IPR024107">
    <property type="entry name" value="Tyr-tRNA-ligase_bac_1"/>
</dbReference>
<feature type="short sequence motif" description="'HIGH' region" evidence="8">
    <location>
        <begin position="39"/>
        <end position="48"/>
    </location>
</feature>
<dbReference type="Proteomes" id="UP001153642">
    <property type="component" value="Unassembled WGS sequence"/>
</dbReference>
<dbReference type="InterPro" id="IPR036986">
    <property type="entry name" value="S4_RNA-bd_sf"/>
</dbReference>
<evidence type="ECO:0000256" key="9">
    <source>
        <dbReference type="PROSITE-ProRule" id="PRU00182"/>
    </source>
</evidence>
<dbReference type="Pfam" id="PF22421">
    <property type="entry name" value="SYY_C-terminal"/>
    <property type="match status" value="1"/>
</dbReference>
<dbReference type="NCBIfam" id="TIGR00234">
    <property type="entry name" value="tyrS"/>
    <property type="match status" value="1"/>
</dbReference>
<dbReference type="CDD" id="cd00805">
    <property type="entry name" value="TyrRS_core"/>
    <property type="match status" value="1"/>
</dbReference>
<reference evidence="11" key="1">
    <citation type="submission" date="2022-11" db="EMBL/GenBank/DDBJ databases">
        <title>High-quality draft genome sequence of Galbibacter sp. strain CMA-7.</title>
        <authorList>
            <person name="Wei L."/>
            <person name="Dong C."/>
            <person name="Shao Z."/>
        </authorList>
    </citation>
    <scope>NUCLEOTIDE SEQUENCE</scope>
    <source>
        <strain evidence="11">CMA-7</strain>
    </source>
</reference>
<evidence type="ECO:0000256" key="5">
    <source>
        <dbReference type="ARBA" id="ARBA00022917"/>
    </source>
</evidence>
<protein>
    <recommendedName>
        <fullName evidence="8">Tyrosine--tRNA ligase</fullName>
        <ecNumber evidence="8">6.1.1.1</ecNumber>
    </recommendedName>
    <alternativeName>
        <fullName evidence="8">Tyrosyl-tRNA synthetase</fullName>
        <shortName evidence="8">TyrRS</shortName>
    </alternativeName>
</protein>
<evidence type="ECO:0000256" key="1">
    <source>
        <dbReference type="ARBA" id="ARBA00022598"/>
    </source>
</evidence>
<evidence type="ECO:0000256" key="6">
    <source>
        <dbReference type="ARBA" id="ARBA00023146"/>
    </source>
</evidence>
<dbReference type="PANTHER" id="PTHR11766:SF0">
    <property type="entry name" value="TYROSINE--TRNA LIGASE, MITOCHONDRIAL"/>
    <property type="match status" value="1"/>
</dbReference>
<dbReference type="PANTHER" id="PTHR11766">
    <property type="entry name" value="TYROSYL-TRNA SYNTHETASE"/>
    <property type="match status" value="1"/>
</dbReference>
<keyword evidence="5 8" id="KW-0648">Protein biosynthesis</keyword>
<feature type="binding site" evidence="8">
    <location>
        <position position="244"/>
    </location>
    <ligand>
        <name>ATP</name>
        <dbReference type="ChEBI" id="CHEBI:30616"/>
    </ligand>
</feature>
<organism evidence="11 12">
    <name type="scientific">Galbibacter pacificus</name>
    <dbReference type="NCBI Taxonomy" id="2996052"/>
    <lineage>
        <taxon>Bacteria</taxon>
        <taxon>Pseudomonadati</taxon>
        <taxon>Bacteroidota</taxon>
        <taxon>Flavobacteriia</taxon>
        <taxon>Flavobacteriales</taxon>
        <taxon>Flavobacteriaceae</taxon>
        <taxon>Galbibacter</taxon>
    </lineage>
</organism>
<dbReference type="HAMAP" id="MF_02006">
    <property type="entry name" value="Tyr_tRNA_synth_type1"/>
    <property type="match status" value="1"/>
</dbReference>
<feature type="binding site" evidence="8">
    <location>
        <position position="34"/>
    </location>
    <ligand>
        <name>L-tyrosine</name>
        <dbReference type="ChEBI" id="CHEBI:58315"/>
    </ligand>
</feature>
<keyword evidence="8" id="KW-0963">Cytoplasm</keyword>
<dbReference type="EC" id="6.1.1.1" evidence="8"/>
<keyword evidence="6 8" id="KW-0030">Aminoacyl-tRNA synthetase</keyword>